<dbReference type="PANTHER" id="PTHR10775:SF188">
    <property type="entry name" value="TRANSPOSASE-ASSOCIATED DOMAIN-CONTAINING PROTEIN"/>
    <property type="match status" value="1"/>
</dbReference>
<evidence type="ECO:0000256" key="1">
    <source>
        <dbReference type="SAM" id="SignalP"/>
    </source>
</evidence>
<gene>
    <name evidence="2" type="ORF">Slati_2510100</name>
</gene>
<accession>A0AAW2WGE0</accession>
<evidence type="ECO:0000313" key="2">
    <source>
        <dbReference type="EMBL" id="KAL0440271.1"/>
    </source>
</evidence>
<reference evidence="2" key="1">
    <citation type="submission" date="2020-06" db="EMBL/GenBank/DDBJ databases">
        <authorList>
            <person name="Li T."/>
            <person name="Hu X."/>
            <person name="Zhang T."/>
            <person name="Song X."/>
            <person name="Zhang H."/>
            <person name="Dai N."/>
            <person name="Sheng W."/>
            <person name="Hou X."/>
            <person name="Wei L."/>
        </authorList>
    </citation>
    <scope>NUCLEOTIDE SEQUENCE</scope>
    <source>
        <strain evidence="2">KEN1</strain>
        <tissue evidence="2">Leaf</tissue>
    </source>
</reference>
<sequence length="124" mass="14195">MVCLMMIRGLALLMLVLVILLQRWPYDYMSGLADRFYDVVHPADQPLWNGCVKSQLAYVAELVNIKAGDHISKRSYDRISQWANKILPPGHTLLTDYYSTKKLIKDLGFPVKKIDACKNGCMLY</sequence>
<feature type="signal peptide" evidence="1">
    <location>
        <begin position="1"/>
        <end position="21"/>
    </location>
</feature>
<protein>
    <submittedName>
        <fullName evidence="2">Uncharacterized protein</fullName>
    </submittedName>
</protein>
<feature type="chain" id="PRO_5043598706" evidence="1">
    <location>
        <begin position="22"/>
        <end position="124"/>
    </location>
</feature>
<keyword evidence="1" id="KW-0732">Signal</keyword>
<comment type="caution">
    <text evidence="2">The sequence shown here is derived from an EMBL/GenBank/DDBJ whole genome shotgun (WGS) entry which is preliminary data.</text>
</comment>
<dbReference type="AlphaFoldDB" id="A0AAW2WGE0"/>
<name>A0AAW2WGE0_9LAMI</name>
<reference evidence="2" key="2">
    <citation type="journal article" date="2024" name="Plant">
        <title>Genomic evolution and insights into agronomic trait innovations of Sesamum species.</title>
        <authorList>
            <person name="Miao H."/>
            <person name="Wang L."/>
            <person name="Qu L."/>
            <person name="Liu H."/>
            <person name="Sun Y."/>
            <person name="Le M."/>
            <person name="Wang Q."/>
            <person name="Wei S."/>
            <person name="Zheng Y."/>
            <person name="Lin W."/>
            <person name="Duan Y."/>
            <person name="Cao H."/>
            <person name="Xiong S."/>
            <person name="Wang X."/>
            <person name="Wei L."/>
            <person name="Li C."/>
            <person name="Ma Q."/>
            <person name="Ju M."/>
            <person name="Zhao R."/>
            <person name="Li G."/>
            <person name="Mu C."/>
            <person name="Tian Q."/>
            <person name="Mei H."/>
            <person name="Zhang T."/>
            <person name="Gao T."/>
            <person name="Zhang H."/>
        </authorList>
    </citation>
    <scope>NUCLEOTIDE SEQUENCE</scope>
    <source>
        <strain evidence="2">KEN1</strain>
    </source>
</reference>
<dbReference type="EMBL" id="JACGWN010000008">
    <property type="protein sequence ID" value="KAL0440271.1"/>
    <property type="molecule type" value="Genomic_DNA"/>
</dbReference>
<proteinExistence type="predicted"/>
<organism evidence="2">
    <name type="scientific">Sesamum latifolium</name>
    <dbReference type="NCBI Taxonomy" id="2727402"/>
    <lineage>
        <taxon>Eukaryota</taxon>
        <taxon>Viridiplantae</taxon>
        <taxon>Streptophyta</taxon>
        <taxon>Embryophyta</taxon>
        <taxon>Tracheophyta</taxon>
        <taxon>Spermatophyta</taxon>
        <taxon>Magnoliopsida</taxon>
        <taxon>eudicotyledons</taxon>
        <taxon>Gunneridae</taxon>
        <taxon>Pentapetalae</taxon>
        <taxon>asterids</taxon>
        <taxon>lamiids</taxon>
        <taxon>Lamiales</taxon>
        <taxon>Pedaliaceae</taxon>
        <taxon>Sesamum</taxon>
    </lineage>
</organism>
<dbReference type="PANTHER" id="PTHR10775">
    <property type="entry name" value="OS08G0208400 PROTEIN"/>
    <property type="match status" value="1"/>
</dbReference>